<dbReference type="AlphaFoldDB" id="A0A6J4IBX5"/>
<dbReference type="SMART" id="SM00754">
    <property type="entry name" value="CHRD"/>
    <property type="match status" value="2"/>
</dbReference>
<proteinExistence type="predicted"/>
<feature type="domain" description="CHRD" evidence="2">
    <location>
        <begin position="27"/>
        <end position="142"/>
    </location>
</feature>
<dbReference type="EMBL" id="CADCTF010000102">
    <property type="protein sequence ID" value="CAA9246867.1"/>
    <property type="molecule type" value="Genomic_DNA"/>
</dbReference>
<organism evidence="3">
    <name type="scientific">uncultured Acidimicrobiales bacterium</name>
    <dbReference type="NCBI Taxonomy" id="310071"/>
    <lineage>
        <taxon>Bacteria</taxon>
        <taxon>Bacillati</taxon>
        <taxon>Actinomycetota</taxon>
        <taxon>Acidimicrobiia</taxon>
        <taxon>Acidimicrobiales</taxon>
        <taxon>environmental samples</taxon>
    </lineage>
</organism>
<evidence type="ECO:0000313" key="3">
    <source>
        <dbReference type="EMBL" id="CAA9246867.1"/>
    </source>
</evidence>
<feature type="domain" description="CHRD" evidence="2">
    <location>
        <begin position="143"/>
        <end position="255"/>
    </location>
</feature>
<keyword evidence="1" id="KW-0732">Signal</keyword>
<feature type="signal peptide" evidence="1">
    <location>
        <begin position="1"/>
        <end position="23"/>
    </location>
</feature>
<evidence type="ECO:0000259" key="2">
    <source>
        <dbReference type="SMART" id="SM00754"/>
    </source>
</evidence>
<reference evidence="3" key="1">
    <citation type="submission" date="2020-02" db="EMBL/GenBank/DDBJ databases">
        <authorList>
            <person name="Meier V. D."/>
        </authorList>
    </citation>
    <scope>NUCLEOTIDE SEQUENCE</scope>
    <source>
        <strain evidence="3">AVDCRST_MAG50</strain>
    </source>
</reference>
<accession>A0A6J4IBX5</accession>
<dbReference type="InterPro" id="IPR010895">
    <property type="entry name" value="CHRD"/>
</dbReference>
<gene>
    <name evidence="3" type="ORF">AVDCRST_MAG50-1958</name>
</gene>
<protein>
    <recommendedName>
        <fullName evidence="2">CHRD domain-containing protein</fullName>
    </recommendedName>
</protein>
<feature type="chain" id="PRO_5026704039" description="CHRD domain-containing protein" evidence="1">
    <location>
        <begin position="24"/>
        <end position="328"/>
    </location>
</feature>
<sequence>MRMLAVPVLLAAGILGFAPAASAAVTSITGSDLSGANEVPPSDASLEGTAAVSLDAETGDVCYEVEANFATATGMHIHRGEVGVNGPIVVPLDPTRLNATTETCTVAAAELVAEIKAKPAAFYVNVHTETYPGGAIRGQLTTGILLVELSPAQEVPPTTSTQSGQVRIFMADPTQICVEPELTITTATGMHIHRGEIGTNGPVVVPFDHTQLTALQCVSVAAELGAEIAGNPSAFYFNVHTAAFPGGEIRGQLAIAPAVAPAPTPPPAPVPTVPVVLPVGVNAGSGGQATETPVSSSPLVALAALAGGSALIAVRVAGRRRAGGPSES</sequence>
<dbReference type="Pfam" id="PF07452">
    <property type="entry name" value="CHRD"/>
    <property type="match status" value="2"/>
</dbReference>
<evidence type="ECO:0000256" key="1">
    <source>
        <dbReference type="SAM" id="SignalP"/>
    </source>
</evidence>
<name>A0A6J4IBX5_9ACTN</name>